<name>A0AAD5R6I1_PARTN</name>
<comment type="caution">
    <text evidence="1">The sequence shown here is derived from an EMBL/GenBank/DDBJ whole genome shotgun (WGS) entry which is preliminary data.</text>
</comment>
<keyword evidence="2" id="KW-1185">Reference proteome</keyword>
<dbReference type="Proteomes" id="UP001196413">
    <property type="component" value="Unassembled WGS sequence"/>
</dbReference>
<dbReference type="EMBL" id="JAHQIW010006775">
    <property type="protein sequence ID" value="KAJ1370398.1"/>
    <property type="molecule type" value="Genomic_DNA"/>
</dbReference>
<protein>
    <submittedName>
        <fullName evidence="1">Uncharacterized protein</fullName>
    </submittedName>
</protein>
<proteinExistence type="predicted"/>
<dbReference type="AlphaFoldDB" id="A0AAD5R6I1"/>
<evidence type="ECO:0000313" key="1">
    <source>
        <dbReference type="EMBL" id="KAJ1370398.1"/>
    </source>
</evidence>
<reference evidence="1" key="1">
    <citation type="submission" date="2021-06" db="EMBL/GenBank/DDBJ databases">
        <title>Parelaphostrongylus tenuis whole genome reference sequence.</title>
        <authorList>
            <person name="Garwood T.J."/>
            <person name="Larsen P.A."/>
            <person name="Fountain-Jones N.M."/>
            <person name="Garbe J.R."/>
            <person name="Macchietto M.G."/>
            <person name="Kania S.A."/>
            <person name="Gerhold R.W."/>
            <person name="Richards J.E."/>
            <person name="Wolf T.M."/>
        </authorList>
    </citation>
    <scope>NUCLEOTIDE SEQUENCE</scope>
    <source>
        <strain evidence="1">MNPRO001-30</strain>
        <tissue evidence="1">Meninges</tissue>
    </source>
</reference>
<organism evidence="1 2">
    <name type="scientific">Parelaphostrongylus tenuis</name>
    <name type="common">Meningeal worm</name>
    <dbReference type="NCBI Taxonomy" id="148309"/>
    <lineage>
        <taxon>Eukaryota</taxon>
        <taxon>Metazoa</taxon>
        <taxon>Ecdysozoa</taxon>
        <taxon>Nematoda</taxon>
        <taxon>Chromadorea</taxon>
        <taxon>Rhabditida</taxon>
        <taxon>Rhabditina</taxon>
        <taxon>Rhabditomorpha</taxon>
        <taxon>Strongyloidea</taxon>
        <taxon>Metastrongylidae</taxon>
        <taxon>Parelaphostrongylus</taxon>
    </lineage>
</organism>
<sequence length="102" mass="11475">MDMDHGISHIPVMSATTTLQMPFHSDENGKIKNLLDYVYPIAVSLAAFNADVEFQTKSVEDNIIIESADHQKSVNCFRALPLHCEKPSFRHNTIRGMKTVSE</sequence>
<evidence type="ECO:0000313" key="2">
    <source>
        <dbReference type="Proteomes" id="UP001196413"/>
    </source>
</evidence>
<gene>
    <name evidence="1" type="ORF">KIN20_032112</name>
</gene>
<accession>A0AAD5R6I1</accession>